<evidence type="ECO:0000256" key="3">
    <source>
        <dbReference type="ARBA" id="ARBA00022692"/>
    </source>
</evidence>
<dbReference type="Proteomes" id="UP001500443">
    <property type="component" value="Unassembled WGS sequence"/>
</dbReference>
<feature type="transmembrane region" description="Helical" evidence="7">
    <location>
        <begin position="192"/>
        <end position="210"/>
    </location>
</feature>
<organism evidence="8 9">
    <name type="scientific">Streptomyces synnematoformans</name>
    <dbReference type="NCBI Taxonomy" id="415721"/>
    <lineage>
        <taxon>Bacteria</taxon>
        <taxon>Bacillati</taxon>
        <taxon>Actinomycetota</taxon>
        <taxon>Actinomycetes</taxon>
        <taxon>Kitasatosporales</taxon>
        <taxon>Streptomycetaceae</taxon>
        <taxon>Streptomyces</taxon>
    </lineage>
</organism>
<evidence type="ECO:0000256" key="1">
    <source>
        <dbReference type="ARBA" id="ARBA00004651"/>
    </source>
</evidence>
<proteinExistence type="predicted"/>
<feature type="transmembrane region" description="Helical" evidence="7">
    <location>
        <begin position="222"/>
        <end position="244"/>
    </location>
</feature>
<dbReference type="PANTHER" id="PTHR30213:SF0">
    <property type="entry name" value="UPF0761 MEMBRANE PROTEIN YIHY"/>
    <property type="match status" value="1"/>
</dbReference>
<feature type="transmembrane region" description="Helical" evidence="7">
    <location>
        <begin position="146"/>
        <end position="172"/>
    </location>
</feature>
<protein>
    <submittedName>
        <fullName evidence="8">YihY/virulence factor BrkB family protein</fullName>
    </submittedName>
</protein>
<feature type="region of interest" description="Disordered" evidence="6">
    <location>
        <begin position="293"/>
        <end position="312"/>
    </location>
</feature>
<dbReference type="EMBL" id="BAAAPF010000156">
    <property type="protein sequence ID" value="GAA2133934.1"/>
    <property type="molecule type" value="Genomic_DNA"/>
</dbReference>
<dbReference type="PANTHER" id="PTHR30213">
    <property type="entry name" value="INNER MEMBRANE PROTEIN YHJD"/>
    <property type="match status" value="1"/>
</dbReference>
<feature type="transmembrane region" description="Helical" evidence="7">
    <location>
        <begin position="101"/>
        <end position="125"/>
    </location>
</feature>
<keyword evidence="3 7" id="KW-0812">Transmembrane</keyword>
<reference evidence="8 9" key="1">
    <citation type="journal article" date="2019" name="Int. J. Syst. Evol. Microbiol.">
        <title>The Global Catalogue of Microorganisms (GCM) 10K type strain sequencing project: providing services to taxonomists for standard genome sequencing and annotation.</title>
        <authorList>
            <consortium name="The Broad Institute Genomics Platform"/>
            <consortium name="The Broad Institute Genome Sequencing Center for Infectious Disease"/>
            <person name="Wu L."/>
            <person name="Ma J."/>
        </authorList>
    </citation>
    <scope>NUCLEOTIDE SEQUENCE [LARGE SCALE GENOMIC DNA]</scope>
    <source>
        <strain evidence="8 9">JCM 15481</strain>
    </source>
</reference>
<keyword evidence="2" id="KW-1003">Cell membrane</keyword>
<gene>
    <name evidence="8" type="ORF">GCM10009802_42400</name>
</gene>
<keyword evidence="4 7" id="KW-1133">Transmembrane helix</keyword>
<evidence type="ECO:0000256" key="7">
    <source>
        <dbReference type="SAM" id="Phobius"/>
    </source>
</evidence>
<evidence type="ECO:0000313" key="8">
    <source>
        <dbReference type="EMBL" id="GAA2133934.1"/>
    </source>
</evidence>
<name>A0ABN2YYE1_9ACTN</name>
<feature type="transmembrane region" description="Helical" evidence="7">
    <location>
        <begin position="256"/>
        <end position="278"/>
    </location>
</feature>
<keyword evidence="9" id="KW-1185">Reference proteome</keyword>
<comment type="caution">
    <text evidence="8">The sequence shown here is derived from an EMBL/GenBank/DDBJ whole genome shotgun (WGS) entry which is preliminary data.</text>
</comment>
<evidence type="ECO:0000313" key="9">
    <source>
        <dbReference type="Proteomes" id="UP001500443"/>
    </source>
</evidence>
<sequence>MGPMKRGLHAGSGRTDWTRYRCALRRTPVALWNDDITDYAAALTYYAILTVLPTLFVTLTFIGLADPSGTEALIAYVTGIAPAGSGAALNDALHDVSRGPSAAWILTAAGAASAVWFACSFLSVFRRALHAMYGTPDRRPVLRRAPVILATALLLLTLLVSAALALVVTGPVARAVGGPFGLGAQSAAAWDFLRWPFLVFVAGLLVLLLFRSGPPESRAVSHAVPGGLLAGALWLLASAGFALYASYAAGTYSRLYGSLAGVVVFLIWLWFSNLALLAGAQFNALLARTAPAPPRAARPSRRRPPPVTAVPR</sequence>
<dbReference type="Pfam" id="PF03631">
    <property type="entry name" value="Virul_fac_BrkB"/>
    <property type="match status" value="1"/>
</dbReference>
<keyword evidence="5 7" id="KW-0472">Membrane</keyword>
<dbReference type="PIRSF" id="PIRSF035875">
    <property type="entry name" value="RNase_BN"/>
    <property type="match status" value="1"/>
</dbReference>
<evidence type="ECO:0000256" key="2">
    <source>
        <dbReference type="ARBA" id="ARBA00022475"/>
    </source>
</evidence>
<evidence type="ECO:0000256" key="4">
    <source>
        <dbReference type="ARBA" id="ARBA00022989"/>
    </source>
</evidence>
<comment type="subcellular location">
    <subcellularLocation>
        <location evidence="1">Cell membrane</location>
        <topology evidence="1">Multi-pass membrane protein</topology>
    </subcellularLocation>
</comment>
<accession>A0ABN2YYE1</accession>
<dbReference type="InterPro" id="IPR017039">
    <property type="entry name" value="Virul_fac_BrkB"/>
</dbReference>
<dbReference type="NCBIfam" id="TIGR00765">
    <property type="entry name" value="yihY_not_rbn"/>
    <property type="match status" value="1"/>
</dbReference>
<evidence type="ECO:0000256" key="5">
    <source>
        <dbReference type="ARBA" id="ARBA00023136"/>
    </source>
</evidence>
<evidence type="ECO:0000256" key="6">
    <source>
        <dbReference type="SAM" id="MobiDB-lite"/>
    </source>
</evidence>
<feature type="transmembrane region" description="Helical" evidence="7">
    <location>
        <begin position="43"/>
        <end position="65"/>
    </location>
</feature>